<evidence type="ECO:0000313" key="2">
    <source>
        <dbReference type="EMBL" id="KJY00686.1"/>
    </source>
</evidence>
<feature type="compositionally biased region" description="Basic and acidic residues" evidence="1">
    <location>
        <begin position="54"/>
        <end position="68"/>
    </location>
</feature>
<dbReference type="AlphaFoldDB" id="A0A0F4GWV1"/>
<evidence type="ECO:0000313" key="3">
    <source>
        <dbReference type="Proteomes" id="UP000033647"/>
    </source>
</evidence>
<evidence type="ECO:0000256" key="1">
    <source>
        <dbReference type="SAM" id="MobiDB-lite"/>
    </source>
</evidence>
<dbReference type="EMBL" id="LAFY01000310">
    <property type="protein sequence ID" value="KJY00686.1"/>
    <property type="molecule type" value="Genomic_DNA"/>
</dbReference>
<accession>A0A0F4GWV1</accession>
<keyword evidence="3" id="KW-1185">Reference proteome</keyword>
<feature type="region of interest" description="Disordered" evidence="1">
    <location>
        <begin position="41"/>
        <end position="123"/>
    </location>
</feature>
<reference evidence="2 3" key="1">
    <citation type="submission" date="2015-03" db="EMBL/GenBank/DDBJ databases">
        <title>RNA-seq based gene annotation and comparative genomics of four Zymoseptoria species reveal species-specific pathogenicity related genes and transposable element activity.</title>
        <authorList>
            <person name="Grandaubert J."/>
            <person name="Bhattacharyya A."/>
            <person name="Stukenbrock E.H."/>
        </authorList>
    </citation>
    <scope>NUCLEOTIDE SEQUENCE [LARGE SCALE GENOMIC DNA]</scope>
    <source>
        <strain evidence="2 3">Zb18110</strain>
    </source>
</reference>
<gene>
    <name evidence="2" type="ORF">TI39_contig318g00002</name>
</gene>
<organism evidence="2 3">
    <name type="scientific">Zymoseptoria brevis</name>
    <dbReference type="NCBI Taxonomy" id="1047168"/>
    <lineage>
        <taxon>Eukaryota</taxon>
        <taxon>Fungi</taxon>
        <taxon>Dikarya</taxon>
        <taxon>Ascomycota</taxon>
        <taxon>Pezizomycotina</taxon>
        <taxon>Dothideomycetes</taxon>
        <taxon>Dothideomycetidae</taxon>
        <taxon>Mycosphaerellales</taxon>
        <taxon>Mycosphaerellaceae</taxon>
        <taxon>Zymoseptoria</taxon>
    </lineage>
</organism>
<dbReference type="Proteomes" id="UP000033647">
    <property type="component" value="Unassembled WGS sequence"/>
</dbReference>
<sequence>MDDYSENTSSIYWPSRAVLEAIPVGKVQKLELEDLVEAEPSQITHADGSQDAQAARRDVKCKQRKVEAEGEEGGVEYSEDGNMLEKAQEEESQELELQRHAYGQPQGLAQEDHLERSRGYSTK</sequence>
<comment type="caution">
    <text evidence="2">The sequence shown here is derived from an EMBL/GenBank/DDBJ whole genome shotgun (WGS) entry which is preliminary data.</text>
</comment>
<name>A0A0F4GWV1_9PEZI</name>
<feature type="compositionally biased region" description="Acidic residues" evidence="1">
    <location>
        <begin position="69"/>
        <end position="79"/>
    </location>
</feature>
<proteinExistence type="predicted"/>
<feature type="compositionally biased region" description="Basic and acidic residues" evidence="1">
    <location>
        <begin position="110"/>
        <end position="123"/>
    </location>
</feature>
<protein>
    <submittedName>
        <fullName evidence="2">Uncharacterized protein</fullName>
    </submittedName>
</protein>